<evidence type="ECO:0000256" key="1">
    <source>
        <dbReference type="SAM" id="Phobius"/>
    </source>
</evidence>
<dbReference type="STRING" id="1227488.C477_21075"/>
<feature type="transmembrane region" description="Helical" evidence="1">
    <location>
        <begin position="20"/>
        <end position="39"/>
    </location>
</feature>
<dbReference type="Proteomes" id="UP000011657">
    <property type="component" value="Unassembled WGS sequence"/>
</dbReference>
<name>M0BWY6_9EURY</name>
<evidence type="ECO:0000313" key="2">
    <source>
        <dbReference type="EMBL" id="ELZ14179.1"/>
    </source>
</evidence>
<organism evidence="2 3">
    <name type="scientific">Haloterrigena salina JCM 13891</name>
    <dbReference type="NCBI Taxonomy" id="1227488"/>
    <lineage>
        <taxon>Archaea</taxon>
        <taxon>Methanobacteriati</taxon>
        <taxon>Methanobacteriota</taxon>
        <taxon>Stenosarchaea group</taxon>
        <taxon>Halobacteria</taxon>
        <taxon>Halobacteriales</taxon>
        <taxon>Natrialbaceae</taxon>
        <taxon>Haloterrigena</taxon>
    </lineage>
</organism>
<keyword evidence="3" id="KW-1185">Reference proteome</keyword>
<keyword evidence="1" id="KW-1133">Transmembrane helix</keyword>
<gene>
    <name evidence="2" type="ORF">C477_21075</name>
</gene>
<dbReference type="AlphaFoldDB" id="M0BWY6"/>
<evidence type="ECO:0000313" key="3">
    <source>
        <dbReference type="Proteomes" id="UP000011657"/>
    </source>
</evidence>
<comment type="caution">
    <text evidence="2">The sequence shown here is derived from an EMBL/GenBank/DDBJ whole genome shotgun (WGS) entry which is preliminary data.</text>
</comment>
<protein>
    <submittedName>
        <fullName evidence="2">Uncharacterized protein</fullName>
    </submittedName>
</protein>
<dbReference type="EMBL" id="AOIS01000064">
    <property type="protein sequence ID" value="ELZ14179.1"/>
    <property type="molecule type" value="Genomic_DNA"/>
</dbReference>
<reference evidence="2 3" key="1">
    <citation type="journal article" date="2014" name="PLoS Genet.">
        <title>Phylogenetically driven sequencing of extremely halophilic archaea reveals strategies for static and dynamic osmo-response.</title>
        <authorList>
            <person name="Becker E.A."/>
            <person name="Seitzer P.M."/>
            <person name="Tritt A."/>
            <person name="Larsen D."/>
            <person name="Krusor M."/>
            <person name="Yao A.I."/>
            <person name="Wu D."/>
            <person name="Madern D."/>
            <person name="Eisen J.A."/>
            <person name="Darling A.E."/>
            <person name="Facciotti M.T."/>
        </authorList>
    </citation>
    <scope>NUCLEOTIDE SEQUENCE [LARGE SCALE GENOMIC DNA]</scope>
    <source>
        <strain evidence="2 3">JCM 13891</strain>
    </source>
</reference>
<sequence>MTLEAVLISRTEFPDPGRLGSRLASMVLTSIAFVTVLVLSKRFTGADRTAIRLE</sequence>
<keyword evidence="1" id="KW-0812">Transmembrane</keyword>
<keyword evidence="1" id="KW-0472">Membrane</keyword>
<accession>M0BWY6</accession>
<proteinExistence type="predicted"/>